<dbReference type="InterPro" id="IPR006035">
    <property type="entry name" value="Ureohydrolase"/>
</dbReference>
<keyword evidence="3" id="KW-0464">Manganese</keyword>
<dbReference type="SUPFAM" id="SSF52768">
    <property type="entry name" value="Arginase/deacetylase"/>
    <property type="match status" value="1"/>
</dbReference>
<name>A0A1X1R8U0_MYCFA</name>
<dbReference type="PRINTS" id="PR00116">
    <property type="entry name" value="ARGINASE"/>
</dbReference>
<accession>A0A1X1R8U0</accession>
<dbReference type="AlphaFoldDB" id="A0A1X1R8U0"/>
<sequence length="312" mass="33401">MTCLDPSPTGDSDHDDVHLRLIWPQWQGAGKSSVQAFAPEFPLDVARRGYSVGTAILEAVLPPHDGPTATAPVTLSDQGLEEHGGVEAKAVILDQLAGALRVIREQDPARITTLGGECSVSVAPFTELACRYGDDLAVVWIDAHPDIGTPKSEYPGYHAMAVATLTGHGDSDVQELLPANVSPDRVALVGLHSWTEDDFPNVAEWGIRSFGPDELRTSTEPLLNWLAATGCSRVAVHFDLDAIDSNEVVLALGIEPDGLTSAQARRIVKDVEGAVDIVGLTIAEFIPRQVMHLQQLLTGFPLLSARTARDDL</sequence>
<dbReference type="Gene3D" id="3.40.800.10">
    <property type="entry name" value="Ureohydrolase domain"/>
    <property type="match status" value="1"/>
</dbReference>
<dbReference type="CDD" id="cd09999">
    <property type="entry name" value="Arginase-like_1"/>
    <property type="match status" value="1"/>
</dbReference>
<keyword evidence="1" id="KW-0479">Metal-binding</keyword>
<dbReference type="GO" id="GO:0004053">
    <property type="term" value="F:arginase activity"/>
    <property type="evidence" value="ECO:0007669"/>
    <property type="project" value="TreeGrafter"/>
</dbReference>
<dbReference type="GO" id="GO:0030145">
    <property type="term" value="F:manganese ion binding"/>
    <property type="evidence" value="ECO:0007669"/>
    <property type="project" value="TreeGrafter"/>
</dbReference>
<gene>
    <name evidence="5" type="ORF">AWC04_14010</name>
</gene>
<dbReference type="InterPro" id="IPR023696">
    <property type="entry name" value="Ureohydrolase_dom_sf"/>
</dbReference>
<dbReference type="PANTHER" id="PTHR43782">
    <property type="entry name" value="ARGINASE"/>
    <property type="match status" value="1"/>
</dbReference>
<dbReference type="GO" id="GO:0005829">
    <property type="term" value="C:cytosol"/>
    <property type="evidence" value="ECO:0007669"/>
    <property type="project" value="TreeGrafter"/>
</dbReference>
<dbReference type="STRING" id="1793.AWC04_14010"/>
<evidence type="ECO:0000256" key="3">
    <source>
        <dbReference type="ARBA" id="ARBA00023211"/>
    </source>
</evidence>
<dbReference type="PANTHER" id="PTHR43782:SF3">
    <property type="entry name" value="ARGINASE"/>
    <property type="match status" value="1"/>
</dbReference>
<evidence type="ECO:0000313" key="6">
    <source>
        <dbReference type="Proteomes" id="UP000193484"/>
    </source>
</evidence>
<dbReference type="Pfam" id="PF00491">
    <property type="entry name" value="Arginase"/>
    <property type="match status" value="1"/>
</dbReference>
<organism evidence="5 6">
    <name type="scientific">Mycolicibacterium fallax</name>
    <name type="common">Mycobacterium fallax</name>
    <dbReference type="NCBI Taxonomy" id="1793"/>
    <lineage>
        <taxon>Bacteria</taxon>
        <taxon>Bacillati</taxon>
        <taxon>Actinomycetota</taxon>
        <taxon>Actinomycetes</taxon>
        <taxon>Mycobacteriales</taxon>
        <taxon>Mycobacteriaceae</taxon>
        <taxon>Mycolicibacterium</taxon>
    </lineage>
</organism>
<dbReference type="Proteomes" id="UP000193484">
    <property type="component" value="Unassembled WGS sequence"/>
</dbReference>
<keyword evidence="6" id="KW-1185">Reference proteome</keyword>
<reference evidence="5 6" key="1">
    <citation type="submission" date="2016-01" db="EMBL/GenBank/DDBJ databases">
        <title>The new phylogeny of the genus Mycobacterium.</title>
        <authorList>
            <person name="Tarcisio F."/>
            <person name="Conor M."/>
            <person name="Antonella G."/>
            <person name="Elisabetta G."/>
            <person name="Giulia F.S."/>
            <person name="Sara T."/>
            <person name="Anna F."/>
            <person name="Clotilde B."/>
            <person name="Roberto B."/>
            <person name="Veronica D.S."/>
            <person name="Fabio R."/>
            <person name="Monica P."/>
            <person name="Olivier J."/>
            <person name="Enrico T."/>
            <person name="Nicola S."/>
        </authorList>
    </citation>
    <scope>NUCLEOTIDE SEQUENCE [LARGE SCALE GENOMIC DNA]</scope>
    <source>
        <strain evidence="5 6">DSM 44179</strain>
    </source>
</reference>
<protein>
    <submittedName>
        <fullName evidence="5">Arginase</fullName>
    </submittedName>
</protein>
<proteinExistence type="inferred from homology"/>
<dbReference type="PROSITE" id="PS51409">
    <property type="entry name" value="ARGINASE_2"/>
    <property type="match status" value="1"/>
</dbReference>
<evidence type="ECO:0000256" key="1">
    <source>
        <dbReference type="ARBA" id="ARBA00022723"/>
    </source>
</evidence>
<evidence type="ECO:0000256" key="2">
    <source>
        <dbReference type="ARBA" id="ARBA00022801"/>
    </source>
</evidence>
<evidence type="ECO:0000256" key="4">
    <source>
        <dbReference type="PROSITE-ProRule" id="PRU00742"/>
    </source>
</evidence>
<dbReference type="EMBL" id="LQOJ01000047">
    <property type="protein sequence ID" value="ORV01202.1"/>
    <property type="molecule type" value="Genomic_DNA"/>
</dbReference>
<comment type="caution">
    <text evidence="5">The sequence shown here is derived from an EMBL/GenBank/DDBJ whole genome shotgun (WGS) entry which is preliminary data.</text>
</comment>
<comment type="similarity">
    <text evidence="4">Belongs to the arginase family.</text>
</comment>
<evidence type="ECO:0000313" key="5">
    <source>
        <dbReference type="EMBL" id="ORV01202.1"/>
    </source>
</evidence>
<keyword evidence="2" id="KW-0378">Hydrolase</keyword>